<accession>A0A927GY73</accession>
<dbReference type="RefSeq" id="WP_190766665.1">
    <property type="nucleotide sequence ID" value="NZ_JACXLD010000013.1"/>
</dbReference>
<evidence type="ECO:0000256" key="1">
    <source>
        <dbReference type="SAM" id="Phobius"/>
    </source>
</evidence>
<keyword evidence="1" id="KW-1133">Transmembrane helix</keyword>
<feature type="transmembrane region" description="Helical" evidence="1">
    <location>
        <begin position="12"/>
        <end position="31"/>
    </location>
</feature>
<feature type="transmembrane region" description="Helical" evidence="1">
    <location>
        <begin position="56"/>
        <end position="79"/>
    </location>
</feature>
<name>A0A927GY73_9GAMM</name>
<feature type="transmembrane region" description="Helical" evidence="1">
    <location>
        <begin position="130"/>
        <end position="154"/>
    </location>
</feature>
<feature type="transmembrane region" description="Helical" evidence="1">
    <location>
        <begin position="198"/>
        <end position="219"/>
    </location>
</feature>
<evidence type="ECO:0000313" key="3">
    <source>
        <dbReference type="Proteomes" id="UP000610558"/>
    </source>
</evidence>
<evidence type="ECO:0000313" key="2">
    <source>
        <dbReference type="EMBL" id="MBD2860149.1"/>
    </source>
</evidence>
<keyword evidence="3" id="KW-1185">Reference proteome</keyword>
<sequence length="231" mass="25956">MNKTHLKLSAWSGIVASIGIAIGWIFLANWIPPSDPAAAATEIAAFYSEDTNMKRFGLLLAMTCTIFLIPWMIATSWVIRHRMGFPILADIQLATGILGVVATMMMWMSWGLAAFRPERMPEITLAFHDFGWFNATWFYPEATLEVIVIAIAVLSSNVRESFYPRWYGYFLIFIAMVSLSAGLMIFFKSGPFAYNGLITFWVTYACLVLFFIMGSVLLIRGISQSDSQEIP</sequence>
<comment type="caution">
    <text evidence="2">The sequence shown here is derived from an EMBL/GenBank/DDBJ whole genome shotgun (WGS) entry which is preliminary data.</text>
</comment>
<dbReference type="Proteomes" id="UP000610558">
    <property type="component" value="Unassembled WGS sequence"/>
</dbReference>
<protein>
    <submittedName>
        <fullName evidence="2">Uncharacterized protein</fullName>
    </submittedName>
</protein>
<feature type="transmembrane region" description="Helical" evidence="1">
    <location>
        <begin position="166"/>
        <end position="186"/>
    </location>
</feature>
<gene>
    <name evidence="2" type="ORF">IB286_14195</name>
</gene>
<dbReference type="EMBL" id="JACXLD010000013">
    <property type="protein sequence ID" value="MBD2860149.1"/>
    <property type="molecule type" value="Genomic_DNA"/>
</dbReference>
<dbReference type="AlphaFoldDB" id="A0A927GY73"/>
<organism evidence="2 3">
    <name type="scientific">Spongiibacter pelagi</name>
    <dbReference type="NCBI Taxonomy" id="2760804"/>
    <lineage>
        <taxon>Bacteria</taxon>
        <taxon>Pseudomonadati</taxon>
        <taxon>Pseudomonadota</taxon>
        <taxon>Gammaproteobacteria</taxon>
        <taxon>Cellvibrionales</taxon>
        <taxon>Spongiibacteraceae</taxon>
        <taxon>Spongiibacter</taxon>
    </lineage>
</organism>
<feature type="transmembrane region" description="Helical" evidence="1">
    <location>
        <begin position="91"/>
        <end position="110"/>
    </location>
</feature>
<keyword evidence="1" id="KW-0812">Transmembrane</keyword>
<reference evidence="2" key="1">
    <citation type="submission" date="2020-09" db="EMBL/GenBank/DDBJ databases">
        <authorList>
            <person name="Yoon J.-W."/>
        </authorList>
    </citation>
    <scope>NUCLEOTIDE SEQUENCE</scope>
    <source>
        <strain evidence="2">KMU-158</strain>
    </source>
</reference>
<proteinExistence type="predicted"/>
<keyword evidence="1" id="KW-0472">Membrane</keyword>